<proteinExistence type="predicted"/>
<dbReference type="SUPFAM" id="SSF53067">
    <property type="entry name" value="Actin-like ATPase domain"/>
    <property type="match status" value="2"/>
</dbReference>
<dbReference type="InterPro" id="IPR043129">
    <property type="entry name" value="ATPase_NBD"/>
</dbReference>
<dbReference type="Gene3D" id="3.30.420.40">
    <property type="match status" value="1"/>
</dbReference>
<dbReference type="Gene3D" id="3.30.420.150">
    <property type="entry name" value="Exopolyphosphatase. Domain 2"/>
    <property type="match status" value="1"/>
</dbReference>
<dbReference type="Proteomes" id="UP000806077">
    <property type="component" value="Unassembled WGS sequence"/>
</dbReference>
<evidence type="ECO:0000313" key="3">
    <source>
        <dbReference type="Proteomes" id="UP000806077"/>
    </source>
</evidence>
<evidence type="ECO:0000259" key="1">
    <source>
        <dbReference type="Pfam" id="PF02541"/>
    </source>
</evidence>
<keyword evidence="3" id="KW-1185">Reference proteome</keyword>
<name>A0AAP1WHA2_9FLAO</name>
<comment type="caution">
    <text evidence="2">The sequence shown here is derived from an EMBL/GenBank/DDBJ whole genome shotgun (WGS) entry which is preliminary data.</text>
</comment>
<organism evidence="2 3">
    <name type="scientific">Tenacibaculum finnmarkense genomovar finnmarkense</name>
    <dbReference type="NCBI Taxonomy" id="1458503"/>
    <lineage>
        <taxon>Bacteria</taxon>
        <taxon>Pseudomonadati</taxon>
        <taxon>Bacteroidota</taxon>
        <taxon>Flavobacteriia</taxon>
        <taxon>Flavobacteriales</taxon>
        <taxon>Flavobacteriaceae</taxon>
        <taxon>Tenacibaculum</taxon>
        <taxon>Tenacibaculum finnmarkense</taxon>
    </lineage>
</organism>
<evidence type="ECO:0000313" key="2">
    <source>
        <dbReference type="EMBL" id="MBE7696187.1"/>
    </source>
</evidence>
<sequence length="279" mass="31855">MTNICIIDIGSNTIKFHVKSNEDIHFKNSYNISWNILDRKRDDNYFDEILGKIKKIVTDFDEIIAIGTEALRNNATLEKRIIKGFNELNISYKTITQEVEAELIKSAVYKEPAYKGLNIINVGGGSIQIIDTSDNIFLFKFGISFLNSEFNLNKTPSERKSDECIKWIENQLPELTNSFIYSGGEKKYLESMNIKLQQEGYCLQSDFKELHTSMLIKPIDDLKKHSPFDPDWMQGAIASNCIVLAIMNKSNSNTFLPSDLNISNGVYEVLLEKETKVLI</sequence>
<reference evidence="2 3" key="1">
    <citation type="journal article" date="2020" name="Int. J. Syst. Evol. Microbiol.">
        <title>Tenacibaculum piscium sp. nov., isolated from skin ulcers of sea-farmed fish, and description of Tenacibaculum finnmarkense sp. nov. with subdivision into genomovars finnmarkense and ulcerans.</title>
        <authorList>
            <person name="Olsen A.B."/>
            <person name="Spilsberg B."/>
            <person name="Nilsen H.K."/>
            <person name="Lagesen K."/>
            <person name="Gulla S."/>
            <person name="Avendano-Herrera R."/>
            <person name="Irgang R."/>
            <person name="Duchaud E."/>
            <person name="Colquhoun D.J."/>
        </authorList>
    </citation>
    <scope>NUCLEOTIDE SEQUENCE [LARGE SCALE GENOMIC DNA]</scope>
    <source>
        <strain evidence="2 3">TNO037</strain>
    </source>
</reference>
<dbReference type="AlphaFoldDB" id="A0AAP1WHA2"/>
<feature type="domain" description="Ppx/GppA phosphatase N-terminal" evidence="1">
    <location>
        <begin position="50"/>
        <end position="186"/>
    </location>
</feature>
<dbReference type="Pfam" id="PF02541">
    <property type="entry name" value="Ppx-GppA"/>
    <property type="match status" value="1"/>
</dbReference>
<gene>
    <name evidence="2" type="ORF">F7645_12225</name>
</gene>
<dbReference type="RefSeq" id="WP_145993733.1">
    <property type="nucleotide sequence ID" value="NZ_JAJHTL010000028.1"/>
</dbReference>
<dbReference type="EMBL" id="WXXV01000026">
    <property type="protein sequence ID" value="MBE7696187.1"/>
    <property type="molecule type" value="Genomic_DNA"/>
</dbReference>
<accession>A0AAP1WHA2</accession>
<protein>
    <recommendedName>
        <fullName evidence="1">Ppx/GppA phosphatase N-terminal domain-containing protein</fullName>
    </recommendedName>
</protein>
<dbReference type="InterPro" id="IPR003695">
    <property type="entry name" value="Ppx_GppA_N"/>
</dbReference>